<dbReference type="OrthoDB" id="2969764at2"/>
<feature type="domain" description="IDEAL" evidence="1">
    <location>
        <begin position="33"/>
        <end position="69"/>
    </location>
</feature>
<proteinExistence type="predicted"/>
<dbReference type="InterPro" id="IPR014957">
    <property type="entry name" value="IDEAL_dom"/>
</dbReference>
<comment type="caution">
    <text evidence="2">The sequence shown here is derived from an EMBL/GenBank/DDBJ whole genome shotgun (WGS) entry which is preliminary data.</text>
</comment>
<evidence type="ECO:0000313" key="3">
    <source>
        <dbReference type="Proteomes" id="UP000264541"/>
    </source>
</evidence>
<reference evidence="2 3" key="1">
    <citation type="submission" date="2018-08" db="EMBL/GenBank/DDBJ databases">
        <title>Bacillus chawlae sp. nov., Bacillus glennii sp. nov., and Bacillus saganii sp. nov. Isolated from the Vehicle Assembly Building at Kennedy Space Center where the Viking Spacecraft were Assembled.</title>
        <authorList>
            <person name="Seuylemezian A."/>
            <person name="Vaishampayan P."/>
        </authorList>
    </citation>
    <scope>NUCLEOTIDE SEQUENCE [LARGE SCALE GENOMIC DNA]</scope>
    <source>
        <strain evidence="2 3">V47-23a</strain>
    </source>
</reference>
<organism evidence="2 3">
    <name type="scientific">Peribacillus saganii</name>
    <dbReference type="NCBI Taxonomy" id="2303992"/>
    <lineage>
        <taxon>Bacteria</taxon>
        <taxon>Bacillati</taxon>
        <taxon>Bacillota</taxon>
        <taxon>Bacilli</taxon>
        <taxon>Bacillales</taxon>
        <taxon>Bacillaceae</taxon>
        <taxon>Peribacillus</taxon>
    </lineage>
</organism>
<sequence>MKHEKSYSELTKSCAMNKKKRENYMQNLMIDMIITEALLKRKQQKLVNEIDHALDQKNKSLFMELTCELIQVNQAFGS</sequence>
<dbReference type="EMBL" id="QVTE01000065">
    <property type="protein sequence ID" value="RFU63542.1"/>
    <property type="molecule type" value="Genomic_DNA"/>
</dbReference>
<dbReference type="Gene3D" id="4.10.810.10">
    <property type="entry name" value="Virus Scaffolding Protein, Chain A"/>
    <property type="match status" value="1"/>
</dbReference>
<keyword evidence="3" id="KW-1185">Reference proteome</keyword>
<dbReference type="AlphaFoldDB" id="A0A372LCD5"/>
<dbReference type="RefSeq" id="WP_117328415.1">
    <property type="nucleotide sequence ID" value="NZ_QVTE01000065.1"/>
</dbReference>
<evidence type="ECO:0000259" key="1">
    <source>
        <dbReference type="SMART" id="SM00914"/>
    </source>
</evidence>
<dbReference type="Pfam" id="PF08858">
    <property type="entry name" value="IDEAL"/>
    <property type="match status" value="1"/>
</dbReference>
<dbReference type="InterPro" id="IPR027393">
    <property type="entry name" value="Virus_scaffolding_prot_C"/>
</dbReference>
<gene>
    <name evidence="2" type="ORF">D0469_19630</name>
</gene>
<dbReference type="Proteomes" id="UP000264541">
    <property type="component" value="Unassembled WGS sequence"/>
</dbReference>
<protein>
    <submittedName>
        <fullName evidence="2">IDEAL domain-containing protein</fullName>
    </submittedName>
</protein>
<accession>A0A372LCD5</accession>
<evidence type="ECO:0000313" key="2">
    <source>
        <dbReference type="EMBL" id="RFU63542.1"/>
    </source>
</evidence>
<dbReference type="SMART" id="SM00914">
    <property type="entry name" value="IDEAL"/>
    <property type="match status" value="1"/>
</dbReference>
<name>A0A372LCD5_9BACI</name>